<dbReference type="SMART" id="SM00327">
    <property type="entry name" value="VWA"/>
    <property type="match status" value="1"/>
</dbReference>
<dbReference type="PANTHER" id="PTHR10579">
    <property type="entry name" value="CALCIUM-ACTIVATED CHLORIDE CHANNEL REGULATOR"/>
    <property type="match status" value="1"/>
</dbReference>
<evidence type="ECO:0000259" key="2">
    <source>
        <dbReference type="PROSITE" id="PS50234"/>
    </source>
</evidence>
<dbReference type="InterPro" id="IPR051266">
    <property type="entry name" value="CLCR"/>
</dbReference>
<evidence type="ECO:0000256" key="1">
    <source>
        <dbReference type="SAM" id="MobiDB-lite"/>
    </source>
</evidence>
<evidence type="ECO:0000313" key="3">
    <source>
        <dbReference type="EMBL" id="VAH99989.1"/>
    </source>
</evidence>
<dbReference type="SUPFAM" id="SSF53300">
    <property type="entry name" value="vWA-like"/>
    <property type="match status" value="1"/>
</dbReference>
<proteinExistence type="predicted"/>
<dbReference type="EMBL" id="LT934117">
    <property type="protein sequence ID" value="VAH99989.1"/>
    <property type="molecule type" value="Genomic_DNA"/>
</dbReference>
<dbReference type="Pfam" id="PF00092">
    <property type="entry name" value="VWA"/>
    <property type="match status" value="1"/>
</dbReference>
<dbReference type="InterPro" id="IPR036465">
    <property type="entry name" value="vWFA_dom_sf"/>
</dbReference>
<dbReference type="PROSITE" id="PS50234">
    <property type="entry name" value="VWFA"/>
    <property type="match status" value="1"/>
</dbReference>
<sequence>MAFNDDEKPPASNAGNTKGLVTITEPKFSKDAAALSADEVTAVVELKATSSTAVREGLDLVAVLDVSGSMQGDKLQSMKMAMQFVIMKLTPVDRLSVVSFSGSATRHCPLRSVTQQAQADLKAIVDGLVANGGTNIKAGLDTALAIVAGRATTKARTPNVFLMSDGQQSDGDARQVDPGNVAVYTFGFGKDADHALLSDVAKKSPGGTFNSVPDGGNVSAPFSQLLGGLLTIVAQDVQLTLTPKAEDPTAPDLDTMTVAPGTDYTQSTLTTAYDGLVAEAQHSYTVQGSLQGQTPQDVVIPRSPDAPADPPTSGKAQAVLAEMARRQHAGAIGEARQMAIQALQEIEKLVAPPTK</sequence>
<evidence type="ECO:0000313" key="4">
    <source>
        <dbReference type="Proteomes" id="UP000324705"/>
    </source>
</evidence>
<protein>
    <recommendedName>
        <fullName evidence="2">VWFA domain-containing protein</fullName>
    </recommendedName>
</protein>
<feature type="region of interest" description="Disordered" evidence="1">
    <location>
        <begin position="288"/>
        <end position="315"/>
    </location>
</feature>
<gene>
    <name evidence="3" type="ORF">TRITD_4Av1G261320</name>
</gene>
<keyword evidence="4" id="KW-1185">Reference proteome</keyword>
<feature type="domain" description="VWFA" evidence="2">
    <location>
        <begin position="59"/>
        <end position="225"/>
    </location>
</feature>
<accession>A0A9R0SVY5</accession>
<dbReference type="Gene3D" id="3.40.50.410">
    <property type="entry name" value="von Willebrand factor, type A domain"/>
    <property type="match status" value="1"/>
</dbReference>
<dbReference type="InterPro" id="IPR002035">
    <property type="entry name" value="VWF_A"/>
</dbReference>
<dbReference type="PANTHER" id="PTHR10579:SF125">
    <property type="entry name" value="VWFA DOMAIN-CONTAINING PROTEIN"/>
    <property type="match status" value="1"/>
</dbReference>
<organism evidence="3 4">
    <name type="scientific">Triticum turgidum subsp. durum</name>
    <name type="common">Durum wheat</name>
    <name type="synonym">Triticum durum</name>
    <dbReference type="NCBI Taxonomy" id="4567"/>
    <lineage>
        <taxon>Eukaryota</taxon>
        <taxon>Viridiplantae</taxon>
        <taxon>Streptophyta</taxon>
        <taxon>Embryophyta</taxon>
        <taxon>Tracheophyta</taxon>
        <taxon>Spermatophyta</taxon>
        <taxon>Magnoliopsida</taxon>
        <taxon>Liliopsida</taxon>
        <taxon>Poales</taxon>
        <taxon>Poaceae</taxon>
        <taxon>BOP clade</taxon>
        <taxon>Pooideae</taxon>
        <taxon>Triticodae</taxon>
        <taxon>Triticeae</taxon>
        <taxon>Triticinae</taxon>
        <taxon>Triticum</taxon>
    </lineage>
</organism>
<dbReference type="AlphaFoldDB" id="A0A9R0SVY5"/>
<dbReference type="Gramene" id="TRITD4Av1G261320.2">
    <property type="protein sequence ID" value="TRITD4Av1G261320.2"/>
    <property type="gene ID" value="TRITD4Av1G261320"/>
</dbReference>
<dbReference type="Proteomes" id="UP000324705">
    <property type="component" value="Chromosome 4A"/>
</dbReference>
<reference evidence="3 4" key="1">
    <citation type="submission" date="2017-09" db="EMBL/GenBank/DDBJ databases">
        <authorList>
            <consortium name="International Durum Wheat Genome Sequencing Consortium (IDWGSC)"/>
            <person name="Milanesi L."/>
        </authorList>
    </citation>
    <scope>NUCLEOTIDE SEQUENCE [LARGE SCALE GENOMIC DNA]</scope>
    <source>
        <strain evidence="4">cv. Svevo</strain>
    </source>
</reference>
<name>A0A9R0SVY5_TRITD</name>